<dbReference type="Proteomes" id="UP000184079">
    <property type="component" value="Unassembled WGS sequence"/>
</dbReference>
<organism evidence="2 3">
    <name type="scientific">Virgibacillus chiguensis</name>
    <dbReference type="NCBI Taxonomy" id="411959"/>
    <lineage>
        <taxon>Bacteria</taxon>
        <taxon>Bacillati</taxon>
        <taxon>Bacillota</taxon>
        <taxon>Bacilli</taxon>
        <taxon>Bacillales</taxon>
        <taxon>Bacillaceae</taxon>
        <taxon>Virgibacillus</taxon>
    </lineage>
</organism>
<dbReference type="Pfam" id="PF06103">
    <property type="entry name" value="DUF948"/>
    <property type="match status" value="1"/>
</dbReference>
<dbReference type="RefSeq" id="WP_073012064.1">
    <property type="nucleotide sequence ID" value="NZ_FQXD01000017.1"/>
</dbReference>
<keyword evidence="3" id="KW-1185">Reference proteome</keyword>
<dbReference type="EMBL" id="FQXD01000017">
    <property type="protein sequence ID" value="SHH88924.1"/>
    <property type="molecule type" value="Genomic_DNA"/>
</dbReference>
<keyword evidence="1" id="KW-1133">Transmembrane helix</keyword>
<evidence type="ECO:0000313" key="2">
    <source>
        <dbReference type="EMBL" id="SHH88924.1"/>
    </source>
</evidence>
<accession>A0A1M5WP36</accession>
<dbReference type="AlphaFoldDB" id="A0A1M5WP36"/>
<evidence type="ECO:0000313" key="3">
    <source>
        <dbReference type="Proteomes" id="UP000184079"/>
    </source>
</evidence>
<protein>
    <submittedName>
        <fullName evidence="2">Uncharacterized protein YoxC, contains an MCP-like domain</fullName>
    </submittedName>
</protein>
<dbReference type="OrthoDB" id="2440576at2"/>
<proteinExistence type="predicted"/>
<name>A0A1M5WP36_9BACI</name>
<evidence type="ECO:0000256" key="1">
    <source>
        <dbReference type="SAM" id="Phobius"/>
    </source>
</evidence>
<dbReference type="InterPro" id="IPR009293">
    <property type="entry name" value="UPF0478"/>
</dbReference>
<sequence>MLDVLYLTLLMIAVAFALTVVFIVIVLHRFTKLLKTTGSALGQVEIDMQQTIPELHHTLKQTHVTVDDIGEKLQATDSLFTTADNVGRSVQNMNQTVQKTKPIWKKDRLEEDIEPYVEGIRWTAVASYLYKQWKEEYTSRGSDDQTRKEG</sequence>
<reference evidence="3" key="1">
    <citation type="submission" date="2016-11" db="EMBL/GenBank/DDBJ databases">
        <authorList>
            <person name="Varghese N."/>
            <person name="Submissions S."/>
        </authorList>
    </citation>
    <scope>NUCLEOTIDE SEQUENCE [LARGE SCALE GENOMIC DNA]</scope>
    <source>
        <strain evidence="3">CGMCC 1.6496</strain>
    </source>
</reference>
<dbReference type="PANTHER" id="PTHR40070:SF1">
    <property type="entry name" value="UPF0478 PROTEIN YTXG"/>
    <property type="match status" value="1"/>
</dbReference>
<keyword evidence="1" id="KW-0472">Membrane</keyword>
<feature type="transmembrane region" description="Helical" evidence="1">
    <location>
        <begin position="6"/>
        <end position="27"/>
    </location>
</feature>
<gene>
    <name evidence="2" type="ORF">SAMN05421807_11756</name>
</gene>
<keyword evidence="1" id="KW-0812">Transmembrane</keyword>
<dbReference type="PANTHER" id="PTHR40070">
    <property type="entry name" value="UPF0478 PROTEIN YTXG"/>
    <property type="match status" value="1"/>
</dbReference>